<feature type="non-terminal residue" evidence="9">
    <location>
        <position position="237"/>
    </location>
</feature>
<dbReference type="GO" id="GO:0005615">
    <property type="term" value="C:extracellular space"/>
    <property type="evidence" value="ECO:0007669"/>
    <property type="project" value="TreeGrafter"/>
</dbReference>
<dbReference type="PROSITE" id="PS01187">
    <property type="entry name" value="EGF_CA"/>
    <property type="match status" value="1"/>
</dbReference>
<dbReference type="SUPFAM" id="SSF57196">
    <property type="entry name" value="EGF/Laminin"/>
    <property type="match status" value="1"/>
</dbReference>
<name>A0A9Q0IBW7_9TELE</name>
<feature type="domain" description="EGF-like" evidence="7">
    <location>
        <begin position="6"/>
        <end position="44"/>
    </location>
</feature>
<evidence type="ECO:0000313" key="10">
    <source>
        <dbReference type="Proteomes" id="UP001148018"/>
    </source>
</evidence>
<dbReference type="Gene3D" id="2.10.70.10">
    <property type="entry name" value="Complement Module, domain 1"/>
    <property type="match status" value="1"/>
</dbReference>
<proteinExistence type="predicted"/>
<dbReference type="InterPro" id="IPR049883">
    <property type="entry name" value="NOTCH1_EGF-like"/>
</dbReference>
<dbReference type="GO" id="GO:0045778">
    <property type="term" value="P:positive regulation of ossification"/>
    <property type="evidence" value="ECO:0007669"/>
    <property type="project" value="TreeGrafter"/>
</dbReference>
<dbReference type="Proteomes" id="UP001148018">
    <property type="component" value="Unassembled WGS sequence"/>
</dbReference>
<dbReference type="FunFam" id="2.10.25.10:FF:000038">
    <property type="entry name" value="Fibrillin 2"/>
    <property type="match status" value="1"/>
</dbReference>
<keyword evidence="2" id="KW-0732">Signal</keyword>
<gene>
    <name evidence="9" type="ORF">NHX12_005267</name>
</gene>
<dbReference type="Gene3D" id="2.10.25.10">
    <property type="entry name" value="Laminin"/>
    <property type="match status" value="2"/>
</dbReference>
<sequence length="237" mass="26067">PELADDIDECAEGLIECRNQSHCVNLPGWYHCECRVGFHDNGSYLLDGSSCADVDECSLQTHTCWNDSVCVNLPGGYDCDSQTFCRREPCDCGDPWEDLSCCPSCDNRPSSQCLDQSGRLLYHSGASWLYNCHQCHCMDVCKGQSKEGEVECWPLVCPVLTCAYSAVAEGECCPRCVSDPCLADRLSYDIRQTCQDPAGVARLSGDTWHMPSSPCTTCVCKNGNVCCSVDPDCLQNY</sequence>
<reference evidence="9" key="1">
    <citation type="submission" date="2022-07" db="EMBL/GenBank/DDBJ databases">
        <title>Chromosome-level genome of Muraenolepis orangiensis.</title>
        <authorList>
            <person name="Kim J."/>
        </authorList>
    </citation>
    <scope>NUCLEOTIDE SEQUENCE</scope>
    <source>
        <strain evidence="9">KU_S4_2022</strain>
        <tissue evidence="9">Muscle</tissue>
    </source>
</reference>
<protein>
    <recommendedName>
        <fullName evidence="11">VWFC domain-containing protein</fullName>
    </recommendedName>
</protein>
<dbReference type="PROSITE" id="PS50026">
    <property type="entry name" value="EGF_3"/>
    <property type="match status" value="1"/>
</dbReference>
<keyword evidence="10" id="KW-1185">Reference proteome</keyword>
<feature type="domain" description="VWFC" evidence="8">
    <location>
        <begin position="111"/>
        <end position="177"/>
    </location>
</feature>
<dbReference type="Pfam" id="PF07645">
    <property type="entry name" value="EGF_CA"/>
    <property type="match status" value="2"/>
</dbReference>
<keyword evidence="4" id="KW-1015">Disulfide bond</keyword>
<dbReference type="GO" id="GO:0005080">
    <property type="term" value="F:protein kinase C binding"/>
    <property type="evidence" value="ECO:0007669"/>
    <property type="project" value="TreeGrafter"/>
</dbReference>
<dbReference type="PROSITE" id="PS50184">
    <property type="entry name" value="VWFC_2"/>
    <property type="match status" value="1"/>
</dbReference>
<evidence type="ECO:0000259" key="7">
    <source>
        <dbReference type="PROSITE" id="PS50026"/>
    </source>
</evidence>
<keyword evidence="5" id="KW-0325">Glycoprotein</keyword>
<keyword evidence="3" id="KW-0677">Repeat</keyword>
<dbReference type="InterPro" id="IPR000152">
    <property type="entry name" value="EGF-type_Asp/Asn_hydroxyl_site"/>
</dbReference>
<evidence type="ECO:0000256" key="5">
    <source>
        <dbReference type="ARBA" id="ARBA00023180"/>
    </source>
</evidence>
<dbReference type="InterPro" id="IPR000742">
    <property type="entry name" value="EGF"/>
</dbReference>
<dbReference type="InterPro" id="IPR051586">
    <property type="entry name" value="PKC-binding_NELL"/>
</dbReference>
<evidence type="ECO:0000256" key="2">
    <source>
        <dbReference type="ARBA" id="ARBA00022729"/>
    </source>
</evidence>
<dbReference type="EMBL" id="JANIIK010000112">
    <property type="protein sequence ID" value="KAJ3592929.1"/>
    <property type="molecule type" value="Genomic_DNA"/>
</dbReference>
<dbReference type="GO" id="GO:0045667">
    <property type="term" value="P:regulation of osteoblast differentiation"/>
    <property type="evidence" value="ECO:0007669"/>
    <property type="project" value="TreeGrafter"/>
</dbReference>
<evidence type="ECO:0000313" key="9">
    <source>
        <dbReference type="EMBL" id="KAJ3592929.1"/>
    </source>
</evidence>
<evidence type="ECO:0000256" key="4">
    <source>
        <dbReference type="ARBA" id="ARBA00023157"/>
    </source>
</evidence>
<dbReference type="GO" id="GO:0005737">
    <property type="term" value="C:cytoplasm"/>
    <property type="evidence" value="ECO:0007669"/>
    <property type="project" value="TreeGrafter"/>
</dbReference>
<dbReference type="GO" id="GO:0008201">
    <property type="term" value="F:heparin binding"/>
    <property type="evidence" value="ECO:0007669"/>
    <property type="project" value="TreeGrafter"/>
</dbReference>
<dbReference type="SMART" id="SM00179">
    <property type="entry name" value="EGF_CA"/>
    <property type="match status" value="2"/>
</dbReference>
<dbReference type="InterPro" id="IPR001881">
    <property type="entry name" value="EGF-like_Ca-bd_dom"/>
</dbReference>
<evidence type="ECO:0008006" key="11">
    <source>
        <dbReference type="Google" id="ProtNLM"/>
    </source>
</evidence>
<dbReference type="CDD" id="cd00054">
    <property type="entry name" value="EGF_CA"/>
    <property type="match status" value="1"/>
</dbReference>
<dbReference type="PROSITE" id="PS00010">
    <property type="entry name" value="ASX_HYDROXYL"/>
    <property type="match status" value="1"/>
</dbReference>
<comment type="caution">
    <text evidence="9">The sequence shown here is derived from an EMBL/GenBank/DDBJ whole genome shotgun (WGS) entry which is preliminary data.</text>
</comment>
<dbReference type="InterPro" id="IPR001007">
    <property type="entry name" value="VWF_dom"/>
</dbReference>
<accession>A0A9Q0IBW7</accession>
<dbReference type="InterPro" id="IPR018097">
    <property type="entry name" value="EGF_Ca-bd_CS"/>
</dbReference>
<dbReference type="PANTHER" id="PTHR24042">
    <property type="entry name" value="NEL HOMOLOG"/>
    <property type="match status" value="1"/>
</dbReference>
<dbReference type="PROSITE" id="PS01208">
    <property type="entry name" value="VWFC_1"/>
    <property type="match status" value="1"/>
</dbReference>
<dbReference type="SMART" id="SM00214">
    <property type="entry name" value="VWC"/>
    <property type="match status" value="1"/>
</dbReference>
<evidence type="ECO:0000256" key="6">
    <source>
        <dbReference type="PROSITE-ProRule" id="PRU00076"/>
    </source>
</evidence>
<dbReference type="Pfam" id="PF00093">
    <property type="entry name" value="VWC"/>
    <property type="match status" value="1"/>
</dbReference>
<dbReference type="OrthoDB" id="6516201at2759"/>
<evidence type="ECO:0000259" key="8">
    <source>
        <dbReference type="PROSITE" id="PS50184"/>
    </source>
</evidence>
<dbReference type="GO" id="GO:0030855">
    <property type="term" value="P:epithelial cell differentiation"/>
    <property type="evidence" value="ECO:0007669"/>
    <property type="project" value="UniProtKB-ARBA"/>
</dbReference>
<keyword evidence="1 6" id="KW-0245">EGF-like domain</keyword>
<dbReference type="AlphaFoldDB" id="A0A9Q0IBW7"/>
<comment type="caution">
    <text evidence="6">Lacks conserved residue(s) required for the propagation of feature annotation.</text>
</comment>
<dbReference type="PANTHER" id="PTHR24042:SF2">
    <property type="entry name" value="PROTEIN KINASE C-BINDING PROTEIN NELL1"/>
    <property type="match status" value="1"/>
</dbReference>
<evidence type="ECO:0000256" key="3">
    <source>
        <dbReference type="ARBA" id="ARBA00022737"/>
    </source>
</evidence>
<dbReference type="SUPFAM" id="SSF57603">
    <property type="entry name" value="FnI-like domain"/>
    <property type="match status" value="1"/>
</dbReference>
<dbReference type="GO" id="GO:0005509">
    <property type="term" value="F:calcium ion binding"/>
    <property type="evidence" value="ECO:0007669"/>
    <property type="project" value="InterPro"/>
</dbReference>
<evidence type="ECO:0000256" key="1">
    <source>
        <dbReference type="ARBA" id="ARBA00022536"/>
    </source>
</evidence>
<organism evidence="9 10">
    <name type="scientific">Muraenolepis orangiensis</name>
    <name type="common">Patagonian moray cod</name>
    <dbReference type="NCBI Taxonomy" id="630683"/>
    <lineage>
        <taxon>Eukaryota</taxon>
        <taxon>Metazoa</taxon>
        <taxon>Chordata</taxon>
        <taxon>Craniata</taxon>
        <taxon>Vertebrata</taxon>
        <taxon>Euteleostomi</taxon>
        <taxon>Actinopterygii</taxon>
        <taxon>Neopterygii</taxon>
        <taxon>Teleostei</taxon>
        <taxon>Neoteleostei</taxon>
        <taxon>Acanthomorphata</taxon>
        <taxon>Zeiogadaria</taxon>
        <taxon>Gadariae</taxon>
        <taxon>Gadiformes</taxon>
        <taxon>Muraenolepidoidei</taxon>
        <taxon>Muraenolepididae</taxon>
        <taxon>Muraenolepis</taxon>
    </lineage>
</organism>